<dbReference type="Pfam" id="PF00175">
    <property type="entry name" value="NAD_binding_1"/>
    <property type="match status" value="1"/>
</dbReference>
<keyword evidence="8" id="KW-0411">Iron-sulfur</keyword>
<feature type="domain" description="2Fe-2S ferredoxin-type" evidence="10">
    <location>
        <begin position="266"/>
        <end position="356"/>
    </location>
</feature>
<dbReference type="Pfam" id="PF00970">
    <property type="entry name" value="FAD_binding_6"/>
    <property type="match status" value="1"/>
</dbReference>
<sequence length="356" mass="38881">MTKFHPLKIKDVVRETKDAVSISFDVPENLKTAYRFTQGQHLTVKEILDGEEVRRSYSICSAVGDPDLRIAVKKIAGGKFSSHANENIRPGAVIEVMEPQGRFFTPLAAENAKHYLAIAAGSGITPIMSIIKTVLKTEPGSRVTLVYGNRTVSGIIFLEALEDLKNSYPERLNIMHILSREHQDVELFNGRIDAEKCAALFDTVIDVATLDEAFLCGPEQMIHDASAALEARGLDKAHIHFELFITDAAKKAGVAPPMPEETGPKRKVGIILHGRRSEVEVAEDGSSILDVALKQGMDLPYACKGGVCSTCRAKVVSGEVRMDLNYALEEAEVAEGFVLTCQSHPMSDDVVVDYDA</sequence>
<organism evidence="12 13">
    <name type="scientific">Sneathiella chungangensis</name>
    <dbReference type="NCBI Taxonomy" id="1418234"/>
    <lineage>
        <taxon>Bacteria</taxon>
        <taxon>Pseudomonadati</taxon>
        <taxon>Pseudomonadota</taxon>
        <taxon>Alphaproteobacteria</taxon>
        <taxon>Sneathiellales</taxon>
        <taxon>Sneathiellaceae</taxon>
        <taxon>Sneathiella</taxon>
    </lineage>
</organism>
<dbReference type="Gene3D" id="2.40.30.10">
    <property type="entry name" value="Translation factors"/>
    <property type="match status" value="1"/>
</dbReference>
<name>A0A845MG72_9PROT</name>
<dbReference type="CDD" id="cd00207">
    <property type="entry name" value="fer2"/>
    <property type="match status" value="1"/>
</dbReference>
<dbReference type="PRINTS" id="PR00371">
    <property type="entry name" value="FPNCR"/>
</dbReference>
<dbReference type="InterPro" id="IPR001709">
    <property type="entry name" value="Flavoprot_Pyr_Nucl_cyt_Rdtase"/>
</dbReference>
<evidence type="ECO:0000313" key="12">
    <source>
        <dbReference type="EMBL" id="MZR22440.1"/>
    </source>
</evidence>
<dbReference type="GO" id="GO:0051537">
    <property type="term" value="F:2 iron, 2 sulfur cluster binding"/>
    <property type="evidence" value="ECO:0007669"/>
    <property type="project" value="UniProtKB-KW"/>
</dbReference>
<dbReference type="PROSITE" id="PS51085">
    <property type="entry name" value="2FE2S_FER_2"/>
    <property type="match status" value="1"/>
</dbReference>
<dbReference type="PROSITE" id="PS51384">
    <property type="entry name" value="FAD_FR"/>
    <property type="match status" value="1"/>
</dbReference>
<dbReference type="InterPro" id="IPR008333">
    <property type="entry name" value="Cbr1-like_FAD-bd_dom"/>
</dbReference>
<comment type="cofactor">
    <cofactor evidence="9">
        <name>[2Fe-2S] cluster</name>
        <dbReference type="ChEBI" id="CHEBI:190135"/>
    </cofactor>
</comment>
<keyword evidence="3" id="KW-0001">2Fe-2S</keyword>
<dbReference type="SUPFAM" id="SSF54292">
    <property type="entry name" value="2Fe-2S ferredoxin-like"/>
    <property type="match status" value="1"/>
</dbReference>
<dbReference type="PANTHER" id="PTHR47354:SF8">
    <property type="entry name" value="1,2-PHENYLACETYL-COA EPOXIDASE, SUBUNIT E"/>
    <property type="match status" value="1"/>
</dbReference>
<dbReference type="InterPro" id="IPR006058">
    <property type="entry name" value="2Fe2S_fd_BS"/>
</dbReference>
<evidence type="ECO:0000259" key="11">
    <source>
        <dbReference type="PROSITE" id="PS51384"/>
    </source>
</evidence>
<evidence type="ECO:0000256" key="6">
    <source>
        <dbReference type="ARBA" id="ARBA00023002"/>
    </source>
</evidence>
<protein>
    <submittedName>
        <fullName evidence="12">Phenylacetate-CoA oxygenase/reductase subunit PaaK</fullName>
    </submittedName>
</protein>
<dbReference type="SUPFAM" id="SSF52343">
    <property type="entry name" value="Ferredoxin reductase-like, C-terminal NADP-linked domain"/>
    <property type="match status" value="1"/>
</dbReference>
<dbReference type="InterPro" id="IPR012675">
    <property type="entry name" value="Beta-grasp_dom_sf"/>
</dbReference>
<evidence type="ECO:0000256" key="3">
    <source>
        <dbReference type="ARBA" id="ARBA00022714"/>
    </source>
</evidence>
<dbReference type="InterPro" id="IPR011884">
    <property type="entry name" value="PaaE"/>
</dbReference>
<keyword evidence="4" id="KW-0479">Metal-binding</keyword>
<keyword evidence="7" id="KW-0408">Iron</keyword>
<evidence type="ECO:0000256" key="2">
    <source>
        <dbReference type="ARBA" id="ARBA00022630"/>
    </source>
</evidence>
<dbReference type="PANTHER" id="PTHR47354">
    <property type="entry name" value="NADH OXIDOREDUCTASE HCR"/>
    <property type="match status" value="1"/>
</dbReference>
<dbReference type="CDD" id="cd06214">
    <property type="entry name" value="PA_degradation_oxidoreductase_like"/>
    <property type="match status" value="1"/>
</dbReference>
<evidence type="ECO:0000259" key="10">
    <source>
        <dbReference type="PROSITE" id="PS51085"/>
    </source>
</evidence>
<comment type="caution">
    <text evidence="12">The sequence shown here is derived from an EMBL/GenBank/DDBJ whole genome shotgun (WGS) entry which is preliminary data.</text>
</comment>
<dbReference type="PROSITE" id="PS00197">
    <property type="entry name" value="2FE2S_FER_1"/>
    <property type="match status" value="1"/>
</dbReference>
<dbReference type="GO" id="GO:0046872">
    <property type="term" value="F:metal ion binding"/>
    <property type="evidence" value="ECO:0007669"/>
    <property type="project" value="UniProtKB-KW"/>
</dbReference>
<evidence type="ECO:0000256" key="8">
    <source>
        <dbReference type="ARBA" id="ARBA00023014"/>
    </source>
</evidence>
<proteinExistence type="predicted"/>
<dbReference type="PRINTS" id="PR00410">
    <property type="entry name" value="PHEHYDRXLASE"/>
</dbReference>
<comment type="cofactor">
    <cofactor evidence="1">
        <name>FAD</name>
        <dbReference type="ChEBI" id="CHEBI:57692"/>
    </cofactor>
</comment>
<feature type="domain" description="FAD-binding FR-type" evidence="11">
    <location>
        <begin position="2"/>
        <end position="106"/>
    </location>
</feature>
<dbReference type="InterPro" id="IPR039261">
    <property type="entry name" value="FNR_nucleotide-bd"/>
</dbReference>
<evidence type="ECO:0000256" key="7">
    <source>
        <dbReference type="ARBA" id="ARBA00023004"/>
    </source>
</evidence>
<gene>
    <name evidence="12" type="primary">paaK</name>
    <name evidence="12" type="ORF">GQF03_08855</name>
</gene>
<dbReference type="InterPro" id="IPR001041">
    <property type="entry name" value="2Fe-2S_ferredoxin-type"/>
</dbReference>
<keyword evidence="13" id="KW-1185">Reference proteome</keyword>
<dbReference type="Gene3D" id="3.40.50.80">
    <property type="entry name" value="Nucleotide-binding domain of ferredoxin-NADP reductase (FNR) module"/>
    <property type="match status" value="1"/>
</dbReference>
<dbReference type="Proteomes" id="UP000445696">
    <property type="component" value="Unassembled WGS sequence"/>
</dbReference>
<dbReference type="OrthoDB" id="9786134at2"/>
<dbReference type="GO" id="GO:0010124">
    <property type="term" value="P:phenylacetate catabolic process"/>
    <property type="evidence" value="ECO:0007669"/>
    <property type="project" value="InterPro"/>
</dbReference>
<dbReference type="InterPro" id="IPR001433">
    <property type="entry name" value="OxRdtase_FAD/NAD-bd"/>
</dbReference>
<dbReference type="GO" id="GO:0050660">
    <property type="term" value="F:flavin adenine dinucleotide binding"/>
    <property type="evidence" value="ECO:0007669"/>
    <property type="project" value="TreeGrafter"/>
</dbReference>
<evidence type="ECO:0000256" key="1">
    <source>
        <dbReference type="ARBA" id="ARBA00001974"/>
    </source>
</evidence>
<accession>A0A845MG72</accession>
<evidence type="ECO:0000256" key="4">
    <source>
        <dbReference type="ARBA" id="ARBA00022723"/>
    </source>
</evidence>
<dbReference type="AlphaFoldDB" id="A0A845MG72"/>
<dbReference type="Gene3D" id="3.10.20.30">
    <property type="match status" value="1"/>
</dbReference>
<dbReference type="InterPro" id="IPR017938">
    <property type="entry name" value="Riboflavin_synthase-like_b-brl"/>
</dbReference>
<dbReference type="RefSeq" id="WP_161338878.1">
    <property type="nucleotide sequence ID" value="NZ_JBHSDG010000005.1"/>
</dbReference>
<reference evidence="12 13" key="1">
    <citation type="journal article" date="2014" name="Int. J. Syst. Evol. Microbiol.">
        <title>Sneathiella chungangensis sp. nov., isolated from a marine sand, and emended description of the genus Sneathiella.</title>
        <authorList>
            <person name="Siamphan C."/>
            <person name="Kim H."/>
            <person name="Lee J.S."/>
            <person name="Kim W."/>
        </authorList>
    </citation>
    <scope>NUCLEOTIDE SEQUENCE [LARGE SCALE GENOMIC DNA]</scope>
    <source>
        <strain evidence="12 13">KCTC 32476</strain>
    </source>
</reference>
<dbReference type="EMBL" id="WTVA01000003">
    <property type="protein sequence ID" value="MZR22440.1"/>
    <property type="molecule type" value="Genomic_DNA"/>
</dbReference>
<dbReference type="NCBIfam" id="TIGR02160">
    <property type="entry name" value="PA_CoA_Oxy5"/>
    <property type="match status" value="1"/>
</dbReference>
<dbReference type="InterPro" id="IPR017927">
    <property type="entry name" value="FAD-bd_FR_type"/>
</dbReference>
<dbReference type="SUPFAM" id="SSF63380">
    <property type="entry name" value="Riboflavin synthase domain-like"/>
    <property type="match status" value="1"/>
</dbReference>
<dbReference type="GO" id="GO:0016491">
    <property type="term" value="F:oxidoreductase activity"/>
    <property type="evidence" value="ECO:0007669"/>
    <property type="project" value="UniProtKB-KW"/>
</dbReference>
<dbReference type="Pfam" id="PF00111">
    <property type="entry name" value="Fer2"/>
    <property type="match status" value="1"/>
</dbReference>
<evidence type="ECO:0000256" key="5">
    <source>
        <dbReference type="ARBA" id="ARBA00022827"/>
    </source>
</evidence>
<keyword evidence="2" id="KW-0285">Flavoprotein</keyword>
<dbReference type="InterPro" id="IPR036010">
    <property type="entry name" value="2Fe-2S_ferredoxin-like_sf"/>
</dbReference>
<keyword evidence="6" id="KW-0560">Oxidoreductase</keyword>
<evidence type="ECO:0000313" key="13">
    <source>
        <dbReference type="Proteomes" id="UP000445696"/>
    </source>
</evidence>
<keyword evidence="5" id="KW-0274">FAD</keyword>
<evidence type="ECO:0000256" key="9">
    <source>
        <dbReference type="ARBA" id="ARBA00034078"/>
    </source>
</evidence>
<dbReference type="InterPro" id="IPR050415">
    <property type="entry name" value="MRET"/>
</dbReference>